<protein>
    <submittedName>
        <fullName evidence="2">Uncharacterized protein</fullName>
    </submittedName>
</protein>
<proteinExistence type="predicted"/>
<evidence type="ECO:0000313" key="2">
    <source>
        <dbReference type="EMBL" id="CAI9174192.1"/>
    </source>
</evidence>
<feature type="region of interest" description="Disordered" evidence="1">
    <location>
        <begin position="32"/>
        <end position="53"/>
    </location>
</feature>
<evidence type="ECO:0000313" key="3">
    <source>
        <dbReference type="Proteomes" id="UP001176941"/>
    </source>
</evidence>
<organism evidence="2 3">
    <name type="scientific">Rangifer tarandus platyrhynchus</name>
    <name type="common">Svalbard reindeer</name>
    <dbReference type="NCBI Taxonomy" id="3082113"/>
    <lineage>
        <taxon>Eukaryota</taxon>
        <taxon>Metazoa</taxon>
        <taxon>Chordata</taxon>
        <taxon>Craniata</taxon>
        <taxon>Vertebrata</taxon>
        <taxon>Euteleostomi</taxon>
        <taxon>Mammalia</taxon>
        <taxon>Eutheria</taxon>
        <taxon>Laurasiatheria</taxon>
        <taxon>Artiodactyla</taxon>
        <taxon>Ruminantia</taxon>
        <taxon>Pecora</taxon>
        <taxon>Cervidae</taxon>
        <taxon>Odocoileinae</taxon>
        <taxon>Rangifer</taxon>
    </lineage>
</organism>
<dbReference type="EMBL" id="OX459940">
    <property type="protein sequence ID" value="CAI9174192.1"/>
    <property type="molecule type" value="Genomic_DNA"/>
</dbReference>
<sequence>MAGPDNQGQVTGPGDWAGPWSLWGLSLCPGSADAGSTAAALHPPGSPAHPAQGLFWWSRQGGFKTGSPIWPPFGSWNSLCSRSPEAENQPQEMRKLRSERLISRGEFQAQGSDFDGYLWNRCCRVIHSDALSDQRLK</sequence>
<gene>
    <name evidence="2" type="ORF">MRATA1EN1_LOCUS23154</name>
</gene>
<evidence type="ECO:0000256" key="1">
    <source>
        <dbReference type="SAM" id="MobiDB-lite"/>
    </source>
</evidence>
<dbReference type="Proteomes" id="UP001176941">
    <property type="component" value="Chromosome 4"/>
</dbReference>
<accession>A0ABN8ZN43</accession>
<reference evidence="2" key="1">
    <citation type="submission" date="2023-04" db="EMBL/GenBank/DDBJ databases">
        <authorList>
            <consortium name="ELIXIR-Norway"/>
        </authorList>
    </citation>
    <scope>NUCLEOTIDE SEQUENCE [LARGE SCALE GENOMIC DNA]</scope>
</reference>
<name>A0ABN8ZN43_RANTA</name>
<keyword evidence="3" id="KW-1185">Reference proteome</keyword>